<evidence type="ECO:0000313" key="2">
    <source>
        <dbReference type="EMBL" id="GMH68880.1"/>
    </source>
</evidence>
<feature type="coiled-coil region" evidence="1">
    <location>
        <begin position="65"/>
        <end position="95"/>
    </location>
</feature>
<evidence type="ECO:0000313" key="3">
    <source>
        <dbReference type="Proteomes" id="UP001165085"/>
    </source>
</evidence>
<comment type="caution">
    <text evidence="2">The sequence shown here is derived from an EMBL/GenBank/DDBJ whole genome shotgun (WGS) entry which is preliminary data.</text>
</comment>
<name>A0A9W7AFA8_9STRA</name>
<dbReference type="AlphaFoldDB" id="A0A9W7AFA8"/>
<keyword evidence="1" id="KW-0175">Coiled coil</keyword>
<protein>
    <submittedName>
        <fullName evidence="2">Uncharacterized protein</fullName>
    </submittedName>
</protein>
<dbReference type="OrthoDB" id="194017at2759"/>
<organism evidence="2 3">
    <name type="scientific">Triparma strigata</name>
    <dbReference type="NCBI Taxonomy" id="1606541"/>
    <lineage>
        <taxon>Eukaryota</taxon>
        <taxon>Sar</taxon>
        <taxon>Stramenopiles</taxon>
        <taxon>Ochrophyta</taxon>
        <taxon>Bolidophyceae</taxon>
        <taxon>Parmales</taxon>
        <taxon>Triparmaceae</taxon>
        <taxon>Triparma</taxon>
    </lineage>
</organism>
<reference evidence="3" key="1">
    <citation type="journal article" date="2023" name="Commun. Biol.">
        <title>Genome analysis of Parmales, the sister group of diatoms, reveals the evolutionary specialization of diatoms from phago-mixotrophs to photoautotrophs.</title>
        <authorList>
            <person name="Ban H."/>
            <person name="Sato S."/>
            <person name="Yoshikawa S."/>
            <person name="Yamada K."/>
            <person name="Nakamura Y."/>
            <person name="Ichinomiya M."/>
            <person name="Sato N."/>
            <person name="Blanc-Mathieu R."/>
            <person name="Endo H."/>
            <person name="Kuwata A."/>
            <person name="Ogata H."/>
        </authorList>
    </citation>
    <scope>NUCLEOTIDE SEQUENCE [LARGE SCALE GENOMIC DNA]</scope>
    <source>
        <strain evidence="3">NIES 3701</strain>
    </source>
</reference>
<accession>A0A9W7AFA8</accession>
<gene>
    <name evidence="2" type="ORF">TrST_g3174</name>
</gene>
<dbReference type="Proteomes" id="UP001165085">
    <property type="component" value="Unassembled WGS sequence"/>
</dbReference>
<dbReference type="EMBL" id="BRXY01000129">
    <property type="protein sequence ID" value="GMH68880.1"/>
    <property type="molecule type" value="Genomic_DNA"/>
</dbReference>
<sequence>MPHGRDVIDELFAEVNASLDSALVPPQPLGQMQPPDYSLLNWNVVTQGARQNEEDGIAKRRAIQASTERRMLRELRAKMEKERRKREKLKRMEIKEYQKARGKLVEKETTARMLRRPLNWEVRNAGDMQHRRHGLKKLLRGEFTSLKKPDSLNEVDTKIQLEPLLQHWMPQHTMAMPRTSEKHEVYQANLRRQENVKKAIRKQRWVKMMNSSTFSDDQMVNVAKIRKKADNKLGDLTALMQGQKFSTAPASASKVLLQNIGMKGKAKKKDVDYSLLASAKE</sequence>
<proteinExistence type="predicted"/>
<keyword evidence="3" id="KW-1185">Reference proteome</keyword>
<evidence type="ECO:0000256" key="1">
    <source>
        <dbReference type="SAM" id="Coils"/>
    </source>
</evidence>